<evidence type="ECO:0000313" key="4">
    <source>
        <dbReference type="EMBL" id="PWK58464.1"/>
    </source>
</evidence>
<comment type="subcellular location">
    <subcellularLocation>
        <location evidence="1">Membrane</location>
        <topology evidence="1">Single-pass membrane protein</topology>
    </subcellularLocation>
</comment>
<dbReference type="PANTHER" id="PTHR21461">
    <property type="entry name" value="GLYCOSYLTRANSFERASE FAMILY 92 PROTEIN"/>
    <property type="match status" value="1"/>
</dbReference>
<dbReference type="GO" id="GO:0016020">
    <property type="term" value="C:membrane"/>
    <property type="evidence" value="ECO:0007669"/>
    <property type="project" value="UniProtKB-SubCell"/>
</dbReference>
<comment type="caution">
    <text evidence="4">The sequence shown here is derived from an EMBL/GenBank/DDBJ whole genome shotgun (WGS) entry which is preliminary data.</text>
</comment>
<accession>A0A316GC80</accession>
<dbReference type="Proteomes" id="UP000245390">
    <property type="component" value="Unassembled WGS sequence"/>
</dbReference>
<proteinExistence type="predicted"/>
<reference evidence="4 5" key="1">
    <citation type="submission" date="2018-05" db="EMBL/GenBank/DDBJ databases">
        <title>Genomic Encyclopedia of Type Strains, Phase IV (KMG-IV): sequencing the most valuable type-strain genomes for metagenomic binning, comparative biology and taxonomic classification.</title>
        <authorList>
            <person name="Goeker M."/>
        </authorList>
    </citation>
    <scope>NUCLEOTIDE SEQUENCE [LARGE SCALE GENOMIC DNA]</scope>
    <source>
        <strain evidence="4 5">DSM 103371</strain>
    </source>
</reference>
<dbReference type="EMBL" id="QGGV01000001">
    <property type="protein sequence ID" value="PWK58464.1"/>
    <property type="molecule type" value="Genomic_DNA"/>
</dbReference>
<dbReference type="GO" id="GO:0016757">
    <property type="term" value="F:glycosyltransferase activity"/>
    <property type="evidence" value="ECO:0007669"/>
    <property type="project" value="TreeGrafter"/>
</dbReference>
<dbReference type="OrthoDB" id="4964299at2"/>
<gene>
    <name evidence="4" type="ORF">C8D95_101278</name>
</gene>
<evidence type="ECO:0000313" key="5">
    <source>
        <dbReference type="Proteomes" id="UP000245390"/>
    </source>
</evidence>
<dbReference type="GO" id="GO:0005737">
    <property type="term" value="C:cytoplasm"/>
    <property type="evidence" value="ECO:0007669"/>
    <property type="project" value="TreeGrafter"/>
</dbReference>
<keyword evidence="2" id="KW-0812">Transmembrane</keyword>
<keyword evidence="5" id="KW-1185">Reference proteome</keyword>
<organism evidence="4 5">
    <name type="scientific">Silicimonas algicola</name>
    <dbReference type="NCBI Taxonomy" id="1826607"/>
    <lineage>
        <taxon>Bacteria</taxon>
        <taxon>Pseudomonadati</taxon>
        <taxon>Pseudomonadota</taxon>
        <taxon>Alphaproteobacteria</taxon>
        <taxon>Rhodobacterales</taxon>
        <taxon>Paracoccaceae</taxon>
    </lineage>
</organism>
<keyword evidence="3" id="KW-1133">Transmembrane helix</keyword>
<dbReference type="Pfam" id="PF13704">
    <property type="entry name" value="Glyco_tranf_2_4"/>
    <property type="match status" value="1"/>
</dbReference>
<evidence type="ECO:0000256" key="1">
    <source>
        <dbReference type="ARBA" id="ARBA00004167"/>
    </source>
</evidence>
<dbReference type="KEGG" id="salo:EF888_02840"/>
<evidence type="ECO:0000256" key="2">
    <source>
        <dbReference type="ARBA" id="ARBA00022692"/>
    </source>
</evidence>
<dbReference type="RefSeq" id="WP_126918476.1">
    <property type="nucleotide sequence ID" value="NZ_CP034588.1"/>
</dbReference>
<name>A0A316GC80_9RHOB</name>
<keyword evidence="4" id="KW-0808">Transferase</keyword>
<dbReference type="PANTHER" id="PTHR21461:SF69">
    <property type="entry name" value="GLYCOSYLTRANSFERASE FAMILY 92 PROTEIN"/>
    <property type="match status" value="1"/>
</dbReference>
<evidence type="ECO:0000256" key="3">
    <source>
        <dbReference type="ARBA" id="ARBA00022989"/>
    </source>
</evidence>
<dbReference type="AlphaFoldDB" id="A0A316GC80"/>
<keyword evidence="3" id="KW-0472">Membrane</keyword>
<sequence>MSDPVLLTFTVMKNEGPFIVEWVAWQRLMGVDRILVLSNDCDDGTDLILDQLDRMGVVRHLPNPMAIAPAESALRLKPHTTGIAYARLLRDWRDADYVFLSDVDEFPVLTGGDGGLKDLLARLDWPDVLSISETVFGIGDRIAYEDRPVTGQFVQCSSTRPGKWRSRRGFKSITRTDPRLSIRNHRPIARKAAAGDLSWLDGSGRPFPEDLRHVHQKGTDARGMFDLVTLHHYALRSLESFLVKVARGDAVVENRVDKTYFRRRNQSFERNDTMLAHQDRLAGEIDRLKADARLAELHDRAVEAHRAKIETLKRTPLYEDLLRMVKAPARADG</sequence>
<protein>
    <submittedName>
        <fullName evidence="4">Glycosyl transferase family 2</fullName>
    </submittedName>
</protein>